<sequence>MTRPMRSGSMSGSCAWIASASRWTPAATSAGWPRSEKREREFPPTFLRRRPLFSMRESDETGFA</sequence>
<organism evidence="1 2">
    <name type="scientific">Actinomadura coerulea</name>
    <dbReference type="NCBI Taxonomy" id="46159"/>
    <lineage>
        <taxon>Bacteria</taxon>
        <taxon>Bacillati</taxon>
        <taxon>Actinomycetota</taxon>
        <taxon>Actinomycetes</taxon>
        <taxon>Streptosporangiales</taxon>
        <taxon>Thermomonosporaceae</taxon>
        <taxon>Actinomadura</taxon>
    </lineage>
</organism>
<evidence type="ECO:0000313" key="1">
    <source>
        <dbReference type="EMBL" id="MBB6395617.1"/>
    </source>
</evidence>
<protein>
    <submittedName>
        <fullName evidence="1">Uncharacterized protein</fullName>
    </submittedName>
</protein>
<dbReference type="Proteomes" id="UP000546324">
    <property type="component" value="Unassembled WGS sequence"/>
</dbReference>
<dbReference type="AlphaFoldDB" id="A0A7X0FYT1"/>
<dbReference type="EMBL" id="JACHMQ010000001">
    <property type="protein sequence ID" value="MBB6395617.1"/>
    <property type="molecule type" value="Genomic_DNA"/>
</dbReference>
<name>A0A7X0FYT1_9ACTN</name>
<gene>
    <name evidence="1" type="ORF">BKA00_002531</name>
</gene>
<accession>A0A7X0FYT1</accession>
<evidence type="ECO:0000313" key="2">
    <source>
        <dbReference type="Proteomes" id="UP000546324"/>
    </source>
</evidence>
<comment type="caution">
    <text evidence="1">The sequence shown here is derived from an EMBL/GenBank/DDBJ whole genome shotgun (WGS) entry which is preliminary data.</text>
</comment>
<proteinExistence type="predicted"/>
<reference evidence="1 2" key="1">
    <citation type="submission" date="2020-08" db="EMBL/GenBank/DDBJ databases">
        <title>Sequencing the genomes of 1000 actinobacteria strains.</title>
        <authorList>
            <person name="Klenk H.-P."/>
        </authorList>
    </citation>
    <scope>NUCLEOTIDE SEQUENCE [LARGE SCALE GENOMIC DNA]</scope>
    <source>
        <strain evidence="1 2">DSM 43675</strain>
    </source>
</reference>
<dbReference type="RefSeq" id="WP_185025088.1">
    <property type="nucleotide sequence ID" value="NZ_JACHMQ010000001.1"/>
</dbReference>
<keyword evidence="2" id="KW-1185">Reference proteome</keyword>